<dbReference type="EMBL" id="GBXM01036152">
    <property type="protein sequence ID" value="JAH72425.1"/>
    <property type="molecule type" value="Transcribed_RNA"/>
</dbReference>
<evidence type="ECO:0000313" key="1">
    <source>
        <dbReference type="EMBL" id="JAH72425.1"/>
    </source>
</evidence>
<proteinExistence type="predicted"/>
<name>A0A0E9V4R2_ANGAN</name>
<reference evidence="1" key="1">
    <citation type="submission" date="2014-11" db="EMBL/GenBank/DDBJ databases">
        <authorList>
            <person name="Amaro Gonzalez C."/>
        </authorList>
    </citation>
    <scope>NUCLEOTIDE SEQUENCE</scope>
</reference>
<dbReference type="AlphaFoldDB" id="A0A0E9V4R2"/>
<reference evidence="1" key="2">
    <citation type="journal article" date="2015" name="Fish Shellfish Immunol.">
        <title>Early steps in the European eel (Anguilla anguilla)-Vibrio vulnificus interaction in the gills: Role of the RtxA13 toxin.</title>
        <authorList>
            <person name="Callol A."/>
            <person name="Pajuelo D."/>
            <person name="Ebbesson L."/>
            <person name="Teles M."/>
            <person name="MacKenzie S."/>
            <person name="Amaro C."/>
        </authorList>
    </citation>
    <scope>NUCLEOTIDE SEQUENCE</scope>
</reference>
<sequence length="22" mass="2427">MCSIRLGYCMFNVLYSLSAAPS</sequence>
<accession>A0A0E9V4R2</accession>
<protein>
    <submittedName>
        <fullName evidence="1">Uncharacterized protein</fullName>
    </submittedName>
</protein>
<organism evidence="1">
    <name type="scientific">Anguilla anguilla</name>
    <name type="common">European freshwater eel</name>
    <name type="synonym">Muraena anguilla</name>
    <dbReference type="NCBI Taxonomy" id="7936"/>
    <lineage>
        <taxon>Eukaryota</taxon>
        <taxon>Metazoa</taxon>
        <taxon>Chordata</taxon>
        <taxon>Craniata</taxon>
        <taxon>Vertebrata</taxon>
        <taxon>Euteleostomi</taxon>
        <taxon>Actinopterygii</taxon>
        <taxon>Neopterygii</taxon>
        <taxon>Teleostei</taxon>
        <taxon>Anguilliformes</taxon>
        <taxon>Anguillidae</taxon>
        <taxon>Anguilla</taxon>
    </lineage>
</organism>